<feature type="transmembrane region" description="Helical" evidence="7">
    <location>
        <begin position="1017"/>
        <end position="1036"/>
    </location>
</feature>
<feature type="transmembrane region" description="Helical" evidence="7">
    <location>
        <begin position="1056"/>
        <end position="1079"/>
    </location>
</feature>
<name>A0A1I8C1E1_MELHA</name>
<evidence type="ECO:0000259" key="8">
    <source>
        <dbReference type="PROSITE" id="PS50893"/>
    </source>
</evidence>
<dbReference type="GO" id="GO:0016020">
    <property type="term" value="C:membrane"/>
    <property type="evidence" value="ECO:0007669"/>
    <property type="project" value="UniProtKB-SubCell"/>
</dbReference>
<dbReference type="PANTHER" id="PTHR19229:SF271">
    <property type="entry name" value="ABC TRANSPORTER CED-7"/>
    <property type="match status" value="1"/>
</dbReference>
<evidence type="ECO:0000256" key="3">
    <source>
        <dbReference type="ARBA" id="ARBA00022741"/>
    </source>
</evidence>
<dbReference type="CDD" id="cd03263">
    <property type="entry name" value="ABC_subfamily_A"/>
    <property type="match status" value="2"/>
</dbReference>
<dbReference type="WBParaSite" id="MhA1_Contig883.frz3.gene3">
    <property type="protein sequence ID" value="MhA1_Contig883.frz3.gene3"/>
    <property type="gene ID" value="MhA1_Contig883.frz3.gene3"/>
</dbReference>
<proteinExistence type="predicted"/>
<feature type="transmembrane region" description="Helical" evidence="7">
    <location>
        <begin position="263"/>
        <end position="284"/>
    </location>
</feature>
<organism evidence="9 10">
    <name type="scientific">Meloidogyne hapla</name>
    <name type="common">Root-knot nematode worm</name>
    <dbReference type="NCBI Taxonomy" id="6305"/>
    <lineage>
        <taxon>Eukaryota</taxon>
        <taxon>Metazoa</taxon>
        <taxon>Ecdysozoa</taxon>
        <taxon>Nematoda</taxon>
        <taxon>Chromadorea</taxon>
        <taxon>Rhabditida</taxon>
        <taxon>Tylenchina</taxon>
        <taxon>Tylenchomorpha</taxon>
        <taxon>Tylenchoidea</taxon>
        <taxon>Meloidogynidae</taxon>
        <taxon>Meloidogyninae</taxon>
        <taxon>Meloidogyne</taxon>
    </lineage>
</organism>
<dbReference type="InterPro" id="IPR026082">
    <property type="entry name" value="ABCA"/>
</dbReference>
<accession>A0A1I8C1E1</accession>
<dbReference type="Pfam" id="PF00005">
    <property type="entry name" value="ABC_tran"/>
    <property type="match status" value="2"/>
</dbReference>
<feature type="domain" description="ABC transporter" evidence="8">
    <location>
        <begin position="381"/>
        <end position="621"/>
    </location>
</feature>
<dbReference type="Gene3D" id="3.40.50.300">
    <property type="entry name" value="P-loop containing nucleotide triphosphate hydrolases"/>
    <property type="match status" value="2"/>
</dbReference>
<dbReference type="InterPro" id="IPR003439">
    <property type="entry name" value="ABC_transporter-like_ATP-bd"/>
</dbReference>
<keyword evidence="6 7" id="KW-0472">Membrane</keyword>
<keyword evidence="5 7" id="KW-1133">Transmembrane helix</keyword>
<feature type="transmembrane region" description="Helical" evidence="7">
    <location>
        <begin position="952"/>
        <end position="978"/>
    </location>
</feature>
<evidence type="ECO:0000256" key="2">
    <source>
        <dbReference type="ARBA" id="ARBA00022692"/>
    </source>
</evidence>
<feature type="transmembrane region" description="Helical" evidence="7">
    <location>
        <begin position="1091"/>
        <end position="1108"/>
    </location>
</feature>
<dbReference type="GO" id="GO:0016887">
    <property type="term" value="F:ATP hydrolysis activity"/>
    <property type="evidence" value="ECO:0007669"/>
    <property type="project" value="InterPro"/>
</dbReference>
<keyword evidence="2 7" id="KW-0812">Transmembrane</keyword>
<dbReference type="FunFam" id="3.40.50.300:FF:001598">
    <property type="entry name" value="ABC transporter ced-7"/>
    <property type="match status" value="1"/>
</dbReference>
<dbReference type="OMA" id="IITINTY"/>
<evidence type="ECO:0000256" key="1">
    <source>
        <dbReference type="ARBA" id="ARBA00004141"/>
    </source>
</evidence>
<feature type="transmembrane region" description="Helical" evidence="7">
    <location>
        <begin position="23"/>
        <end position="43"/>
    </location>
</feature>
<dbReference type="PROSITE" id="PS00211">
    <property type="entry name" value="ABC_TRANSPORTER_1"/>
    <property type="match status" value="2"/>
</dbReference>
<dbReference type="InterPro" id="IPR003593">
    <property type="entry name" value="AAA+_ATPase"/>
</dbReference>
<reference evidence="10" key="1">
    <citation type="submission" date="2016-11" db="UniProtKB">
        <authorList>
            <consortium name="WormBaseParasite"/>
        </authorList>
    </citation>
    <scope>IDENTIFICATION</scope>
</reference>
<sequence>MGFVAQLYLLIWKNLIVLWRSKLLFVLELLFLFILLPITLIVVKYADNPVIDDPYSFEPFQITGDSIDINRSISHIAGIDRYYNCGHDVDINLGFSYEPGLENLAYKIMETLGERYEDNETMRIFVHNFTHLETMMEVLKQDLNDTREFMCSEYIGGVHFQNIRLRNGKSQPQLVYRILLPQKNGIQGQEWDLSSFWHDNDPNSAQADHNQIPKSPPYWQRGFLSIQFAIESTFIEMNKGPKFMENKDFFLLRIPIDQTMSGGIVAFLKVIWVLWLLSISGIMLHTSKEIVIDKEAGIKTYMSVMGLHPLAFYLSHIIIGIAKSTFVMAVCTKLLSTRVDHFWNKQSRTRLNRMPPMDQTDSKILIENMEPEHASIDEADIIVQNLSKRWGFWGNLAVDNLNFRAYRGQVTLVTVLLGHNGAGKTTTFSMITGTVSSSSGYVMICGRNLEDNLGDCRKVIGYCPQHNPLFERVTVKEHLQLYAGLKTSTLNGPYGKNILNDEINVILQSINLSSSIDIQAQNLSGGQKRKLCVAIALIAGSQVVLLDEPTAGMDPIARNEISNLLTKIKKDRTILLTTHYMDEADKMGDRVGIMVNGRLMCNGSPDFLKKKFGTGFILTILCNSDAKFFHQVIEEILSTIRKHSANACIDRSNRFPQFSVILPISDKRQVGELAEPEEHQKAGVEDSVDGNLPETPAQKLASKLFGVRQQQFVNTKFSKVKLWLQQIFALLWRQYLWTIRNPMRSLLPIAIAILLFFLIKPSSNPNDSFTNKRRSLSLEDANEQFRIPIQITDSKLRNIFMDLSKSLCSDCLFNIDPKKDLHSELKNHLHQMPPMVAGVAIYENKSTGNLQIEALFNGLAIHSPPSALSFVSNGLLGTNSSSIRLTIEVYDVPNNTSILGDVSAIVTQFALSTSIILCFSIFAASMVVPLVEERSGKFKHQLMLTKLHVVTYWISVILWNALFYTFYCCILLLFFLYFDWMRGHFGSLCKLWAAYFWCYVALNALVSFMFDKWQRAFTAVFSWSAISSLLFGALTFGLKFSTYGQSLIAPLDHLFYLINPIYVFGKGVVKIFLSSFGLHLTSSGWFLEDEILTLLTSGCVFWSIVGIIQSRVISTKLHQTYSDLFNKGLLKNYESEDVDVQSERSRLASTKDIEFVLAVRDLTKFYCNFPALQRLTFGISGNECFGLLGVNGAGKTTTFDILTGVRFATSGTATVEGVNVNAGPAIGYCPQFDALPMELTGREVLKLVARLNGLSDFSTRIRQILHGVLLEEHADKLVKNYSGGQRRRISIGLTLVTRSSLIMLDEPTAGIDPRTRRQVWNLLQAIRQQGIAILLTSHSMEECEELCSRIAFLNKGLMIGIGSSQHLKSRFGSSFLLSITISNPSEDSTQKLNSIVVEKFENATMLDDPSASNILRWDIPKTDDRLWGKLFREAQNLADTYPDSPSSSRPRIVDFSLTQNSLEQVFLRLSGEEFKGVD</sequence>
<keyword evidence="9" id="KW-1185">Reference proteome</keyword>
<dbReference type="InterPro" id="IPR013525">
    <property type="entry name" value="ABC2_TM"/>
</dbReference>
<dbReference type="InterPro" id="IPR017871">
    <property type="entry name" value="ABC_transporter-like_CS"/>
</dbReference>
<dbReference type="GO" id="GO:0140359">
    <property type="term" value="F:ABC-type transporter activity"/>
    <property type="evidence" value="ECO:0007669"/>
    <property type="project" value="InterPro"/>
</dbReference>
<dbReference type="GO" id="GO:0005524">
    <property type="term" value="F:ATP binding"/>
    <property type="evidence" value="ECO:0007669"/>
    <property type="project" value="UniProtKB-KW"/>
</dbReference>
<dbReference type="SMART" id="SM00382">
    <property type="entry name" value="AAA"/>
    <property type="match status" value="2"/>
</dbReference>
<keyword evidence="4" id="KW-0067">ATP-binding</keyword>
<evidence type="ECO:0000256" key="7">
    <source>
        <dbReference type="SAM" id="Phobius"/>
    </source>
</evidence>
<evidence type="ECO:0000256" key="5">
    <source>
        <dbReference type="ARBA" id="ARBA00022989"/>
    </source>
</evidence>
<dbReference type="InterPro" id="IPR027417">
    <property type="entry name" value="P-loop_NTPase"/>
</dbReference>
<dbReference type="Pfam" id="PF12698">
    <property type="entry name" value="ABC2_membrane_3"/>
    <property type="match status" value="1"/>
</dbReference>
<comment type="subcellular location">
    <subcellularLocation>
        <location evidence="1">Membrane</location>
        <topology evidence="1">Multi-pass membrane protein</topology>
    </subcellularLocation>
</comment>
<protein>
    <submittedName>
        <fullName evidence="10">ABC transporter domain-containing protein</fullName>
    </submittedName>
</protein>
<dbReference type="FunFam" id="3.40.50.300:FF:000933">
    <property type="entry name" value="ABC transporter A family member 7"/>
    <property type="match status" value="1"/>
</dbReference>
<evidence type="ECO:0000313" key="9">
    <source>
        <dbReference type="Proteomes" id="UP000095281"/>
    </source>
</evidence>
<dbReference type="SUPFAM" id="SSF52540">
    <property type="entry name" value="P-loop containing nucleoside triphosphate hydrolases"/>
    <property type="match status" value="2"/>
</dbReference>
<evidence type="ECO:0000256" key="6">
    <source>
        <dbReference type="ARBA" id="ARBA00023136"/>
    </source>
</evidence>
<dbReference type="GO" id="GO:0005319">
    <property type="term" value="F:lipid transporter activity"/>
    <property type="evidence" value="ECO:0007669"/>
    <property type="project" value="TreeGrafter"/>
</dbReference>
<dbReference type="PANTHER" id="PTHR19229">
    <property type="entry name" value="ATP-BINDING CASSETTE TRANSPORTER SUBFAMILY A ABCA"/>
    <property type="match status" value="1"/>
</dbReference>
<evidence type="ECO:0000313" key="10">
    <source>
        <dbReference type="WBParaSite" id="MhA1_Contig883.frz3.gene3"/>
    </source>
</evidence>
<dbReference type="PROSITE" id="PS50893">
    <property type="entry name" value="ABC_TRANSPORTER_2"/>
    <property type="match status" value="2"/>
</dbReference>
<dbReference type="Proteomes" id="UP000095281">
    <property type="component" value="Unplaced"/>
</dbReference>
<feature type="domain" description="ABC transporter" evidence="8">
    <location>
        <begin position="1157"/>
        <end position="1380"/>
    </location>
</feature>
<keyword evidence="3" id="KW-0547">Nucleotide-binding</keyword>
<feature type="transmembrane region" description="Helical" evidence="7">
    <location>
        <begin position="990"/>
        <end position="1010"/>
    </location>
</feature>
<feature type="transmembrane region" description="Helical" evidence="7">
    <location>
        <begin position="909"/>
        <end position="931"/>
    </location>
</feature>
<evidence type="ECO:0000256" key="4">
    <source>
        <dbReference type="ARBA" id="ARBA00022840"/>
    </source>
</evidence>